<accession>A0ABS7PYV0</accession>
<dbReference type="RefSeq" id="WP_222993954.1">
    <property type="nucleotide sequence ID" value="NZ_JAINVV010000016.1"/>
</dbReference>
<comment type="caution">
    <text evidence="2">The sequence shown here is derived from an EMBL/GenBank/DDBJ whole genome shotgun (WGS) entry which is preliminary data.</text>
</comment>
<keyword evidence="3" id="KW-1185">Reference proteome</keyword>
<feature type="chain" id="PRO_5045560864" evidence="1">
    <location>
        <begin position="24"/>
        <end position="298"/>
    </location>
</feature>
<dbReference type="EMBL" id="JAINVV010000016">
    <property type="protein sequence ID" value="MBY8826368.1"/>
    <property type="molecule type" value="Genomic_DNA"/>
</dbReference>
<reference evidence="2 3" key="1">
    <citation type="submission" date="2021-08" db="EMBL/GenBank/DDBJ databases">
        <authorList>
            <person name="Tuo L."/>
        </authorList>
    </citation>
    <scope>NUCLEOTIDE SEQUENCE [LARGE SCALE GENOMIC DNA]</scope>
    <source>
        <strain evidence="2 3">JCM 31229</strain>
    </source>
</reference>
<dbReference type="InterPro" id="IPR029021">
    <property type="entry name" value="Prot-tyrosine_phosphatase-like"/>
</dbReference>
<sequence length="298" mass="32327">MKHMLLIGLGPLLACCVQPGAGAQSIAEAVPVARAAPAAPERIVPLEQASNFRDIGGYAAAGGKHVRWGRIYRAGAQPMLTDRDVIAVRALGIGNIVDLRSDEERILAPTRLDGIRYNAVGYSFAPLLETIQTALKKDGTETAIKEMYAVLPTMIAPQVRLLFDRLLANEGATLFNCSAGQDRTGLAAALVLSALGVDRETIYADYLLSERHRHTEWEVAPIPDALATVNPVYAYFAKYRKEPETAKPPSLSASDGRPYLATSFAVIEKRWGSVPAYLEQEIGLNAVDLARLRALYLE</sequence>
<dbReference type="Pfam" id="PF13350">
    <property type="entry name" value="Y_phosphatase3"/>
    <property type="match status" value="1"/>
</dbReference>
<protein>
    <submittedName>
        <fullName evidence="2">Tyrosine-protein phosphatase</fullName>
    </submittedName>
</protein>
<dbReference type="SUPFAM" id="SSF52799">
    <property type="entry name" value="(Phosphotyrosine protein) phosphatases II"/>
    <property type="match status" value="1"/>
</dbReference>
<organism evidence="2 3">
    <name type="scientific">Sphingomonas colocasiae</name>
    <dbReference type="NCBI Taxonomy" id="1848973"/>
    <lineage>
        <taxon>Bacteria</taxon>
        <taxon>Pseudomonadati</taxon>
        <taxon>Pseudomonadota</taxon>
        <taxon>Alphaproteobacteria</taxon>
        <taxon>Sphingomonadales</taxon>
        <taxon>Sphingomonadaceae</taxon>
        <taxon>Sphingomonas</taxon>
    </lineage>
</organism>
<feature type="signal peptide" evidence="1">
    <location>
        <begin position="1"/>
        <end position="23"/>
    </location>
</feature>
<gene>
    <name evidence="2" type="ORF">K7G82_28955</name>
</gene>
<dbReference type="Gene3D" id="3.90.190.10">
    <property type="entry name" value="Protein tyrosine phosphatase superfamily"/>
    <property type="match status" value="1"/>
</dbReference>
<dbReference type="InterPro" id="IPR026893">
    <property type="entry name" value="Tyr/Ser_Pase_IphP-type"/>
</dbReference>
<name>A0ABS7PYV0_9SPHN</name>
<evidence type="ECO:0000256" key="1">
    <source>
        <dbReference type="SAM" id="SignalP"/>
    </source>
</evidence>
<evidence type="ECO:0000313" key="3">
    <source>
        <dbReference type="Proteomes" id="UP000706039"/>
    </source>
</evidence>
<keyword evidence="1" id="KW-0732">Signal</keyword>
<evidence type="ECO:0000313" key="2">
    <source>
        <dbReference type="EMBL" id="MBY8826368.1"/>
    </source>
</evidence>
<dbReference type="Proteomes" id="UP000706039">
    <property type="component" value="Unassembled WGS sequence"/>
</dbReference>
<proteinExistence type="predicted"/>